<feature type="chain" id="PRO_5042113282" evidence="2">
    <location>
        <begin position="32"/>
        <end position="551"/>
    </location>
</feature>
<keyword evidence="1" id="KW-0472">Membrane</keyword>
<evidence type="ECO:0000256" key="1">
    <source>
        <dbReference type="SAM" id="Phobius"/>
    </source>
</evidence>
<proteinExistence type="predicted"/>
<accession>A0AAD5KWD9</accession>
<dbReference type="AlphaFoldDB" id="A0AAD5KWD9"/>
<feature type="transmembrane region" description="Helical" evidence="1">
    <location>
        <begin position="427"/>
        <end position="451"/>
    </location>
</feature>
<protein>
    <submittedName>
        <fullName evidence="3">Uncharacterized protein</fullName>
    </submittedName>
</protein>
<reference evidence="3" key="1">
    <citation type="submission" date="2022-05" db="EMBL/GenBank/DDBJ databases">
        <title>A multi-omics perspective on studying reproductive biology in Daphnia sinensis.</title>
        <authorList>
            <person name="Jia J."/>
        </authorList>
    </citation>
    <scope>NUCLEOTIDE SEQUENCE</scope>
    <source>
        <strain evidence="3">WSL</strain>
    </source>
</reference>
<evidence type="ECO:0000256" key="2">
    <source>
        <dbReference type="SAM" id="SignalP"/>
    </source>
</evidence>
<keyword evidence="1" id="KW-1133">Transmembrane helix</keyword>
<keyword evidence="1" id="KW-0812">Transmembrane</keyword>
<name>A0AAD5KWD9_9CRUS</name>
<sequence>MDPSNNFLNIFSRRLCLLSLLIIPFFCHLNALNVTICNCTASQPKGFLKFTNDDCDYQISPLPSIPVYYDVYSTLPQITRFVGHSCTMWLEKKHIYTDFWGWQTPSQSRVPIEWSFERVPNVQGSWLQVTADQLINCRLEEVTLETECANCTISSPIGDIPGGINGSVSHNLVTIVWKESLREIQQCKLRLVETGIAQRYLTNNSEIERIRDIEQQLDFVYNTTNQKYLAREIRALQCENRLLAHKTAIATAQHSGWLAASYLNLPICSKLIATGESVSVYQCSPTNSTITTEITSCGPQPKLGDYTLDTEGWELTPYNPCYWHKNYVNINGRAYFYKNSSWHPIVPGVIIQGHSLINTLPYEIDKLLALSLHPALTPHPMSTSAAIAEIIAAAKEEHSIDLGNPFHLSTLLSTLRKEENVSLSSKIFSWSSSICSLLGMGFIGFVVFHFCGIGSLIARYIPCCSFLSACNPFTCFTKTSENNIEVGHPTSSNPPNQSPPITIVNVPTSNQQPAPEFFAPSAPFLQGEPQRNKFHRDALRQAHREAAVLLN</sequence>
<feature type="signal peptide" evidence="2">
    <location>
        <begin position="1"/>
        <end position="31"/>
    </location>
</feature>
<evidence type="ECO:0000313" key="3">
    <source>
        <dbReference type="EMBL" id="KAI9551171.1"/>
    </source>
</evidence>
<organism evidence="3 4">
    <name type="scientific">Daphnia sinensis</name>
    <dbReference type="NCBI Taxonomy" id="1820382"/>
    <lineage>
        <taxon>Eukaryota</taxon>
        <taxon>Metazoa</taxon>
        <taxon>Ecdysozoa</taxon>
        <taxon>Arthropoda</taxon>
        <taxon>Crustacea</taxon>
        <taxon>Branchiopoda</taxon>
        <taxon>Diplostraca</taxon>
        <taxon>Cladocera</taxon>
        <taxon>Anomopoda</taxon>
        <taxon>Daphniidae</taxon>
        <taxon>Daphnia</taxon>
        <taxon>Daphnia similis group</taxon>
    </lineage>
</organism>
<dbReference type="EMBL" id="WJBH02000038">
    <property type="protein sequence ID" value="KAI9551171.1"/>
    <property type="molecule type" value="Genomic_DNA"/>
</dbReference>
<gene>
    <name evidence="3" type="ORF">GHT06_006389</name>
</gene>
<comment type="caution">
    <text evidence="3">The sequence shown here is derived from an EMBL/GenBank/DDBJ whole genome shotgun (WGS) entry which is preliminary data.</text>
</comment>
<evidence type="ECO:0000313" key="4">
    <source>
        <dbReference type="Proteomes" id="UP000820818"/>
    </source>
</evidence>
<dbReference type="Proteomes" id="UP000820818">
    <property type="component" value="Unassembled WGS sequence"/>
</dbReference>
<keyword evidence="4" id="KW-1185">Reference proteome</keyword>
<keyword evidence="2" id="KW-0732">Signal</keyword>